<comment type="caution">
    <text evidence="1">The sequence shown here is derived from an EMBL/GenBank/DDBJ whole genome shotgun (WGS) entry which is preliminary data.</text>
</comment>
<dbReference type="AlphaFoldDB" id="A0A397VIY8"/>
<dbReference type="EMBL" id="QKWP01000341">
    <property type="protein sequence ID" value="RIB21781.1"/>
    <property type="molecule type" value="Genomic_DNA"/>
</dbReference>
<dbReference type="STRING" id="44941.A0A397VIY8"/>
<keyword evidence="2" id="KW-1185">Reference proteome</keyword>
<proteinExistence type="predicted"/>
<reference evidence="1 2" key="1">
    <citation type="submission" date="2018-06" db="EMBL/GenBank/DDBJ databases">
        <title>Comparative genomics reveals the genomic features of Rhizophagus irregularis, R. cerebriforme, R. diaphanum and Gigaspora rosea, and their symbiotic lifestyle signature.</title>
        <authorList>
            <person name="Morin E."/>
            <person name="San Clemente H."/>
            <person name="Chen E.C.H."/>
            <person name="De La Providencia I."/>
            <person name="Hainaut M."/>
            <person name="Kuo A."/>
            <person name="Kohler A."/>
            <person name="Murat C."/>
            <person name="Tang N."/>
            <person name="Roy S."/>
            <person name="Loubradou J."/>
            <person name="Henrissat B."/>
            <person name="Grigoriev I.V."/>
            <person name="Corradi N."/>
            <person name="Roux C."/>
            <person name="Martin F.M."/>
        </authorList>
    </citation>
    <scope>NUCLEOTIDE SEQUENCE [LARGE SCALE GENOMIC DNA]</scope>
    <source>
        <strain evidence="1 2">DAOM 194757</strain>
    </source>
</reference>
<gene>
    <name evidence="1" type="ORF">C2G38_2175650</name>
</gene>
<evidence type="ECO:0000313" key="1">
    <source>
        <dbReference type="EMBL" id="RIB21781.1"/>
    </source>
</evidence>
<dbReference type="Proteomes" id="UP000266673">
    <property type="component" value="Unassembled WGS sequence"/>
</dbReference>
<organism evidence="1 2">
    <name type="scientific">Gigaspora rosea</name>
    <dbReference type="NCBI Taxonomy" id="44941"/>
    <lineage>
        <taxon>Eukaryota</taxon>
        <taxon>Fungi</taxon>
        <taxon>Fungi incertae sedis</taxon>
        <taxon>Mucoromycota</taxon>
        <taxon>Glomeromycotina</taxon>
        <taxon>Glomeromycetes</taxon>
        <taxon>Diversisporales</taxon>
        <taxon>Gigasporaceae</taxon>
        <taxon>Gigaspora</taxon>
    </lineage>
</organism>
<evidence type="ECO:0000313" key="2">
    <source>
        <dbReference type="Proteomes" id="UP000266673"/>
    </source>
</evidence>
<protein>
    <submittedName>
        <fullName evidence="1">Uncharacterized protein</fullName>
    </submittedName>
</protein>
<accession>A0A397VIY8</accession>
<sequence>MVEAFVNANIALEKIDKLCSWLKDNLYNGGFIPSADTIRQNYLKPVFEKHITEIKSDSLISVTCSQSAIEIATDQPDVYSWLWTLMDAWILITQFDLVKSLLAEIQQSVSRCKSRRNRYFLYLCFHSVKDPQKIPLYNKTRWSLWFRIAFYAMEDLDHLWAVLALDNDQ</sequence>
<dbReference type="OrthoDB" id="2444569at2759"/>
<name>A0A397VIY8_9GLOM</name>